<accession>A0A6J7FRA3</accession>
<gene>
    <name evidence="1" type="ORF">UFOPK3564_00322</name>
</gene>
<dbReference type="EMBL" id="CAFBMK010000010">
    <property type="protein sequence ID" value="CAB4896344.1"/>
    <property type="molecule type" value="Genomic_DNA"/>
</dbReference>
<sequence length="87" mass="8576">MPSIPLPVPATAQAAIAERPTGSTAIVAGALVTIAGRAGVDLTLEEGVAIVVLATAVVSWLTPRFDARRATARNVPSAGGTGPDSTG</sequence>
<proteinExistence type="predicted"/>
<evidence type="ECO:0000313" key="1">
    <source>
        <dbReference type="EMBL" id="CAB4896344.1"/>
    </source>
</evidence>
<name>A0A6J7FRA3_9ZZZZ</name>
<organism evidence="1">
    <name type="scientific">freshwater metagenome</name>
    <dbReference type="NCBI Taxonomy" id="449393"/>
    <lineage>
        <taxon>unclassified sequences</taxon>
        <taxon>metagenomes</taxon>
        <taxon>ecological metagenomes</taxon>
    </lineage>
</organism>
<protein>
    <submittedName>
        <fullName evidence="1">Unannotated protein</fullName>
    </submittedName>
</protein>
<dbReference type="AlphaFoldDB" id="A0A6J7FRA3"/>
<reference evidence="1" key="1">
    <citation type="submission" date="2020-05" db="EMBL/GenBank/DDBJ databases">
        <authorList>
            <person name="Chiriac C."/>
            <person name="Salcher M."/>
            <person name="Ghai R."/>
            <person name="Kavagutti S V."/>
        </authorList>
    </citation>
    <scope>NUCLEOTIDE SEQUENCE</scope>
</reference>